<protein>
    <submittedName>
        <fullName evidence="2">Uncharacterized protein</fullName>
    </submittedName>
</protein>
<evidence type="ECO:0000313" key="3">
    <source>
        <dbReference type="Proteomes" id="UP000197138"/>
    </source>
</evidence>
<evidence type="ECO:0000256" key="1">
    <source>
        <dbReference type="SAM" id="MobiDB-lite"/>
    </source>
</evidence>
<feature type="region of interest" description="Disordered" evidence="1">
    <location>
        <begin position="54"/>
        <end position="93"/>
    </location>
</feature>
<comment type="caution">
    <text evidence="2">The sequence shown here is derived from an EMBL/GenBank/DDBJ whole genome shotgun (WGS) entry which is preliminary data.</text>
</comment>
<dbReference type="EMBL" id="MTKT01005977">
    <property type="protein sequence ID" value="OWM63490.1"/>
    <property type="molecule type" value="Genomic_DNA"/>
</dbReference>
<sequence>MEGFCAGKCRGSIGEKNREREGEIGRRFYERSPPSRAGAVGFLCENRAGERGKAARERAGEASGGVSGERVNRGRRSRWLGNRGVSEVAEGRQ</sequence>
<accession>A0A218VTV4</accession>
<organism evidence="2 3">
    <name type="scientific">Punica granatum</name>
    <name type="common">Pomegranate</name>
    <dbReference type="NCBI Taxonomy" id="22663"/>
    <lineage>
        <taxon>Eukaryota</taxon>
        <taxon>Viridiplantae</taxon>
        <taxon>Streptophyta</taxon>
        <taxon>Embryophyta</taxon>
        <taxon>Tracheophyta</taxon>
        <taxon>Spermatophyta</taxon>
        <taxon>Magnoliopsida</taxon>
        <taxon>eudicotyledons</taxon>
        <taxon>Gunneridae</taxon>
        <taxon>Pentapetalae</taxon>
        <taxon>rosids</taxon>
        <taxon>malvids</taxon>
        <taxon>Myrtales</taxon>
        <taxon>Lythraceae</taxon>
        <taxon>Punica</taxon>
    </lineage>
</organism>
<dbReference type="Proteomes" id="UP000197138">
    <property type="component" value="Unassembled WGS sequence"/>
</dbReference>
<dbReference type="AlphaFoldDB" id="A0A218VTV4"/>
<gene>
    <name evidence="2" type="ORF">CDL15_Pgr026250</name>
</gene>
<name>A0A218VTV4_PUNGR</name>
<proteinExistence type="predicted"/>
<evidence type="ECO:0000313" key="2">
    <source>
        <dbReference type="EMBL" id="OWM63490.1"/>
    </source>
</evidence>
<reference evidence="3" key="1">
    <citation type="journal article" date="2017" name="Plant J.">
        <title>The pomegranate (Punica granatum L.) genome and the genomics of punicalagin biosynthesis.</title>
        <authorList>
            <person name="Qin G."/>
            <person name="Xu C."/>
            <person name="Ming R."/>
            <person name="Tang H."/>
            <person name="Guyot R."/>
            <person name="Kramer E.M."/>
            <person name="Hu Y."/>
            <person name="Yi X."/>
            <person name="Qi Y."/>
            <person name="Xu X."/>
            <person name="Gao Z."/>
            <person name="Pan H."/>
            <person name="Jian J."/>
            <person name="Tian Y."/>
            <person name="Yue Z."/>
            <person name="Xu Y."/>
        </authorList>
    </citation>
    <scope>NUCLEOTIDE SEQUENCE [LARGE SCALE GENOMIC DNA]</scope>
    <source>
        <strain evidence="3">cv. Dabenzi</strain>
    </source>
</reference>